<dbReference type="PANTHER" id="PTHR43060:SF15">
    <property type="entry name" value="3-HYDROXYISOBUTYRATE DEHYDROGENASE-LIKE 1, MITOCHONDRIAL-RELATED"/>
    <property type="match status" value="1"/>
</dbReference>
<dbReference type="Gene3D" id="1.10.1040.10">
    <property type="entry name" value="N-(1-d-carboxylethyl)-l-norvaline Dehydrogenase, domain 2"/>
    <property type="match status" value="1"/>
</dbReference>
<evidence type="ECO:0000256" key="1">
    <source>
        <dbReference type="ARBA" id="ARBA00009080"/>
    </source>
</evidence>
<keyword evidence="2" id="KW-0560">Oxidoreductase</keyword>
<evidence type="ECO:0000259" key="5">
    <source>
        <dbReference type="Pfam" id="PF03446"/>
    </source>
</evidence>
<gene>
    <name evidence="7" type="ORF">SAMN06272739_0957</name>
</gene>
<evidence type="ECO:0000256" key="2">
    <source>
        <dbReference type="ARBA" id="ARBA00023002"/>
    </source>
</evidence>
<feature type="domain" description="3-hydroxyisobutyrate dehydrogenase-like NAD-binding" evidence="6">
    <location>
        <begin position="171"/>
        <end position="271"/>
    </location>
</feature>
<dbReference type="GO" id="GO:0051287">
    <property type="term" value="F:NAD binding"/>
    <property type="evidence" value="ECO:0007669"/>
    <property type="project" value="InterPro"/>
</dbReference>
<dbReference type="AlphaFoldDB" id="A0A286GGT8"/>
<sequence>MTVVEEIRTVGVVGWGRMGAEMGRWLVERGWPVLATDPAPGAEERIGEAGAQFRDSVADVALEADLVLLVVVDDAQVEEAIAGAGGIRDAARPGTVVAICASVRPDTCVRMAEAAAERGVAVVDVALVGGERAAEQAGLTLMCGGEAAVLDRCAQAFAAFATDVCHIGGPGTGQVAKSANNVLMWTALRADVEVLRLARSLGVAPGRLRSILGAGTGANQVLADWGLHRLRWPAKDLEVALAMAEEAGVDVPLVRALQPLVTELTREDLADLR</sequence>
<dbReference type="OrthoDB" id="3185659at2"/>
<dbReference type="InterPro" id="IPR015815">
    <property type="entry name" value="HIBADH-related"/>
</dbReference>
<reference evidence="8" key="1">
    <citation type="submission" date="2017-09" db="EMBL/GenBank/DDBJ databases">
        <authorList>
            <person name="Varghese N."/>
            <person name="Submissions S."/>
        </authorList>
    </citation>
    <scope>NUCLEOTIDE SEQUENCE [LARGE SCALE GENOMIC DNA]</scope>
    <source>
        <strain evidence="8">DSM 44270</strain>
    </source>
</reference>
<dbReference type="PIRSF" id="PIRSF000103">
    <property type="entry name" value="HIBADH"/>
    <property type="match status" value="1"/>
</dbReference>
<dbReference type="GO" id="GO:0016491">
    <property type="term" value="F:oxidoreductase activity"/>
    <property type="evidence" value="ECO:0007669"/>
    <property type="project" value="UniProtKB-KW"/>
</dbReference>
<dbReference type="Pfam" id="PF03446">
    <property type="entry name" value="NAD_binding_2"/>
    <property type="match status" value="1"/>
</dbReference>
<dbReference type="InterPro" id="IPR029154">
    <property type="entry name" value="HIBADH-like_NADP-bd"/>
</dbReference>
<dbReference type="EMBL" id="OCNK01000001">
    <property type="protein sequence ID" value="SOD94682.1"/>
    <property type="molecule type" value="Genomic_DNA"/>
</dbReference>
<dbReference type="SUPFAM" id="SSF51735">
    <property type="entry name" value="NAD(P)-binding Rossmann-fold domains"/>
    <property type="match status" value="1"/>
</dbReference>
<evidence type="ECO:0000256" key="4">
    <source>
        <dbReference type="PIRSR" id="PIRSR000103-1"/>
    </source>
</evidence>
<comment type="similarity">
    <text evidence="1">Belongs to the HIBADH-related family.</text>
</comment>
<accession>A0A286GGT8</accession>
<dbReference type="InterPro" id="IPR006115">
    <property type="entry name" value="6PGDH_NADP-bd"/>
</dbReference>
<evidence type="ECO:0000259" key="6">
    <source>
        <dbReference type="Pfam" id="PF14833"/>
    </source>
</evidence>
<organism evidence="7 8">
    <name type="scientific">Blastococcus haudaquaticus</name>
    <dbReference type="NCBI Taxonomy" id="1938745"/>
    <lineage>
        <taxon>Bacteria</taxon>
        <taxon>Bacillati</taxon>
        <taxon>Actinomycetota</taxon>
        <taxon>Actinomycetes</taxon>
        <taxon>Geodermatophilales</taxon>
        <taxon>Geodermatophilaceae</taxon>
        <taxon>Blastococcus</taxon>
    </lineage>
</organism>
<dbReference type="RefSeq" id="WP_097182696.1">
    <property type="nucleotide sequence ID" value="NZ_OCNK01000001.1"/>
</dbReference>
<dbReference type="InterPro" id="IPR013328">
    <property type="entry name" value="6PGD_dom2"/>
</dbReference>
<evidence type="ECO:0000313" key="7">
    <source>
        <dbReference type="EMBL" id="SOD94682.1"/>
    </source>
</evidence>
<dbReference type="Gene3D" id="3.40.50.720">
    <property type="entry name" value="NAD(P)-binding Rossmann-like Domain"/>
    <property type="match status" value="1"/>
</dbReference>
<keyword evidence="8" id="KW-1185">Reference proteome</keyword>
<proteinExistence type="inferred from homology"/>
<evidence type="ECO:0000313" key="8">
    <source>
        <dbReference type="Proteomes" id="UP000219482"/>
    </source>
</evidence>
<protein>
    <submittedName>
        <fullName evidence="7">3-hydroxyisobutyrate dehydrogenase</fullName>
    </submittedName>
</protein>
<dbReference type="PANTHER" id="PTHR43060">
    <property type="entry name" value="3-HYDROXYISOBUTYRATE DEHYDROGENASE-LIKE 1, MITOCHONDRIAL-RELATED"/>
    <property type="match status" value="1"/>
</dbReference>
<dbReference type="InterPro" id="IPR036291">
    <property type="entry name" value="NAD(P)-bd_dom_sf"/>
</dbReference>
<dbReference type="Pfam" id="PF14833">
    <property type="entry name" value="NAD_binding_11"/>
    <property type="match status" value="1"/>
</dbReference>
<feature type="active site" evidence="4">
    <location>
        <position position="177"/>
    </location>
</feature>
<name>A0A286GGT8_9ACTN</name>
<feature type="domain" description="6-phosphogluconate dehydrogenase NADP-binding" evidence="5">
    <location>
        <begin position="9"/>
        <end position="168"/>
    </location>
</feature>
<dbReference type="SUPFAM" id="SSF48179">
    <property type="entry name" value="6-phosphogluconate dehydrogenase C-terminal domain-like"/>
    <property type="match status" value="1"/>
</dbReference>
<keyword evidence="3" id="KW-0520">NAD</keyword>
<evidence type="ECO:0000256" key="3">
    <source>
        <dbReference type="ARBA" id="ARBA00023027"/>
    </source>
</evidence>
<dbReference type="InterPro" id="IPR008927">
    <property type="entry name" value="6-PGluconate_DH-like_C_sf"/>
</dbReference>
<dbReference type="GO" id="GO:0050661">
    <property type="term" value="F:NADP binding"/>
    <property type="evidence" value="ECO:0007669"/>
    <property type="project" value="InterPro"/>
</dbReference>
<dbReference type="Proteomes" id="UP000219482">
    <property type="component" value="Unassembled WGS sequence"/>
</dbReference>